<feature type="transmembrane region" description="Helical" evidence="8">
    <location>
        <begin position="600"/>
        <end position="616"/>
    </location>
</feature>
<feature type="domain" description="CSC1/OSCA1-like 7TM region" evidence="9">
    <location>
        <begin position="385"/>
        <end position="655"/>
    </location>
</feature>
<feature type="transmembrane region" description="Helical" evidence="8">
    <location>
        <begin position="385"/>
        <end position="418"/>
    </location>
</feature>
<comment type="subcellular location">
    <subcellularLocation>
        <location evidence="1">Membrane</location>
        <topology evidence="1">Multi-pass membrane protein</topology>
    </subcellularLocation>
</comment>
<evidence type="ECO:0000256" key="7">
    <source>
        <dbReference type="SAM" id="MobiDB-lite"/>
    </source>
</evidence>
<feature type="transmembrane region" description="Helical" evidence="8">
    <location>
        <begin position="124"/>
        <end position="143"/>
    </location>
</feature>
<dbReference type="GO" id="GO:0005227">
    <property type="term" value="F:calcium-activated cation channel activity"/>
    <property type="evidence" value="ECO:0007669"/>
    <property type="project" value="InterPro"/>
</dbReference>
<sequence>MSSSQSPSPPSNSVLQDILSGIFSDNSQTQQQYLSIVGLLYQAGITFAAGAGAFVLFTVLRPKNARVYARRYKALAKDERRPPKIGKGLFSWIPIVWRINEQNMLDTVDIDSVYFLRFIKLNMWLFGIYSILGMCLIVPLNYVNGNNDNVTGNLNKFALLWITLYHITTLKVFWLHLSCAYVMTAIFFFFVWREYKRFITIRQNNFASSSYLRKLQSRTLMLTRVPADLQSDAALHSFVSSRCPDYSPSRVSIARKIGELQDLIDQHEKAVRKLEKVLCKYLAGDHTTKARPQMKVNGAMVDSIEHYTQEIESLEAAINKTRHESETFTPTSVAFLSYSAPHIAHNVKRSMKNIAPALALFAPHPKDIIWSNAQMPKSKRITRLWLARLISIAFCFVAFWPVAGLTFIADAANIQVLWKNTTEFFMRHNTLTTIWQSTFSPLILALYYIAIPHVFRAISRYQGIATHTGVERSVLKKMYVFYFLSNIGVFTLVGVTVRTIFKRRSDVVTVSSFAHDFVQSLNLKAQFWTSYVSLRSMNATLELAQLISLVLIFFKRYTRNLTPRELRDLTRPPEFDYSPVYSLYLWVFTISMFYSTYSPIVLPFAFIAFVLAYWVYKYALIYVYQTKHDTAGEMWRCAINRMIVSMCIYQVYLIVCLRARMSEFTDRPAEVHSSLPIVYTLIPLPVITAAIGIFMHIRLGPKVDYMQHSVEVESFALQKRISDNENAEEETLGDRFLHPIYSQPLTTPMVDKRVRHLLPKVYRGRASLLGPSKTIRKTNNTYDTDGGFTESKLAASIANASTVYGSDTLELESAMDERDRRDFDGTETPGPFTKHHPGGLSRSYSVDSNGSGDYDSMEMRNIGHQYSKGTSSSRANLLSHAQISSPTDASEISDSEPEDMMMMVSLSNSSINRQIKGSNNDMYGRPDDNHPGRMAMLTQQPPPSQFSNNRAPAPPGGSISFADNHSYDLDDIIGNNESSSSSARYMDSSAPRYNRTPEPRPVPRSGLGSGPYQPRPAGPSLPIGSPRTANMSGSAPAWPNAGLPGQIQYYQQRPQPQSVQQQQPYGNTRSQQMDQLDMQSTRYGARPPARPYGRPPPSSGEGQPLPRNVPRWD</sequence>
<feature type="compositionally biased region" description="Low complexity" evidence="7">
    <location>
        <begin position="978"/>
        <end position="989"/>
    </location>
</feature>
<protein>
    <recommendedName>
        <fullName evidence="14">DUF221-domain-containing protein</fullName>
    </recommendedName>
</protein>
<keyword evidence="4 8" id="KW-0812">Transmembrane</keyword>
<evidence type="ECO:0008006" key="14">
    <source>
        <dbReference type="Google" id="ProtNLM"/>
    </source>
</evidence>
<organism evidence="12 13">
    <name type="scientific">Coemansia spiralis</name>
    <dbReference type="NCBI Taxonomy" id="417178"/>
    <lineage>
        <taxon>Eukaryota</taxon>
        <taxon>Fungi</taxon>
        <taxon>Fungi incertae sedis</taxon>
        <taxon>Zoopagomycota</taxon>
        <taxon>Kickxellomycotina</taxon>
        <taxon>Kickxellomycetes</taxon>
        <taxon>Kickxellales</taxon>
        <taxon>Kickxellaceae</taxon>
        <taxon>Coemansia</taxon>
    </lineage>
</organism>
<feature type="domain" description="CSC1/OSCA1-like N-terminal transmembrane" evidence="10">
    <location>
        <begin position="39"/>
        <end position="194"/>
    </location>
</feature>
<dbReference type="EMBL" id="JANBTW010000147">
    <property type="protein sequence ID" value="KAJ2669532.1"/>
    <property type="molecule type" value="Genomic_DNA"/>
</dbReference>
<evidence type="ECO:0000256" key="8">
    <source>
        <dbReference type="SAM" id="Phobius"/>
    </source>
</evidence>
<feature type="region of interest" description="Disordered" evidence="7">
    <location>
        <begin position="814"/>
        <end position="858"/>
    </location>
</feature>
<dbReference type="AlphaFoldDB" id="A0A9W8G1K3"/>
<dbReference type="InterPro" id="IPR027815">
    <property type="entry name" value="CSC1/OSCA1-like_cyt"/>
</dbReference>
<gene>
    <name evidence="12" type="ORF">GGI25_006110</name>
</gene>
<evidence type="ECO:0000256" key="3">
    <source>
        <dbReference type="ARBA" id="ARBA00022448"/>
    </source>
</evidence>
<reference evidence="12" key="1">
    <citation type="submission" date="2022-07" db="EMBL/GenBank/DDBJ databases">
        <title>Phylogenomic reconstructions and comparative analyses of Kickxellomycotina fungi.</title>
        <authorList>
            <person name="Reynolds N.K."/>
            <person name="Stajich J.E."/>
            <person name="Barry K."/>
            <person name="Grigoriev I.V."/>
            <person name="Crous P."/>
            <person name="Smith M.E."/>
        </authorList>
    </citation>
    <scope>NUCLEOTIDE SEQUENCE</scope>
    <source>
        <strain evidence="12">NRRL 3115</strain>
    </source>
</reference>
<feature type="compositionally biased region" description="Low complexity" evidence="7">
    <location>
        <begin position="1046"/>
        <end position="1065"/>
    </location>
</feature>
<dbReference type="GO" id="GO:0005886">
    <property type="term" value="C:plasma membrane"/>
    <property type="evidence" value="ECO:0007669"/>
    <property type="project" value="TreeGrafter"/>
</dbReference>
<evidence type="ECO:0000313" key="13">
    <source>
        <dbReference type="Proteomes" id="UP001151518"/>
    </source>
</evidence>
<dbReference type="Proteomes" id="UP001151518">
    <property type="component" value="Unassembled WGS sequence"/>
</dbReference>
<dbReference type="Pfam" id="PF14703">
    <property type="entry name" value="PHM7_cyt"/>
    <property type="match status" value="1"/>
</dbReference>
<accession>A0A9W8G1K3</accession>
<evidence type="ECO:0000313" key="12">
    <source>
        <dbReference type="EMBL" id="KAJ2669532.1"/>
    </source>
</evidence>
<dbReference type="InterPro" id="IPR032880">
    <property type="entry name" value="CSC1/OSCA1-like_N"/>
</dbReference>
<feature type="domain" description="CSC1/OSCA1-like cytosolic" evidence="11">
    <location>
        <begin position="217"/>
        <end position="372"/>
    </location>
</feature>
<feature type="transmembrane region" description="Helical" evidence="8">
    <location>
        <begin position="479"/>
        <end position="501"/>
    </location>
</feature>
<keyword evidence="5 8" id="KW-1133">Transmembrane helix</keyword>
<feature type="transmembrane region" description="Helical" evidence="8">
    <location>
        <begin position="173"/>
        <end position="192"/>
    </location>
</feature>
<dbReference type="InterPro" id="IPR003864">
    <property type="entry name" value="CSC1/OSCA1-like_7TM"/>
</dbReference>
<feature type="transmembrane region" description="Helical" evidence="8">
    <location>
        <begin position="39"/>
        <end position="60"/>
    </location>
</feature>
<dbReference type="PANTHER" id="PTHR13018:SF149">
    <property type="entry name" value="DOMAIN PROTEIN, PUTATIVE (AFU_ORTHOLOGUE AFUA_3G11660)-RELATED"/>
    <property type="match status" value="1"/>
</dbReference>
<evidence type="ECO:0000256" key="2">
    <source>
        <dbReference type="ARBA" id="ARBA00007779"/>
    </source>
</evidence>
<evidence type="ECO:0000256" key="1">
    <source>
        <dbReference type="ARBA" id="ARBA00004141"/>
    </source>
</evidence>
<dbReference type="Pfam" id="PF13967">
    <property type="entry name" value="RSN1_TM"/>
    <property type="match status" value="1"/>
</dbReference>
<keyword evidence="6 8" id="KW-0472">Membrane</keyword>
<dbReference type="Pfam" id="PF02714">
    <property type="entry name" value="RSN1_7TM"/>
    <property type="match status" value="1"/>
</dbReference>
<evidence type="ECO:0000259" key="11">
    <source>
        <dbReference type="Pfam" id="PF14703"/>
    </source>
</evidence>
<feature type="transmembrane region" description="Helical" evidence="8">
    <location>
        <begin position="675"/>
        <end position="697"/>
    </location>
</feature>
<proteinExistence type="inferred from homology"/>
<feature type="region of interest" description="Disordered" evidence="7">
    <location>
        <begin position="913"/>
        <end position="1113"/>
    </location>
</feature>
<evidence type="ECO:0000256" key="6">
    <source>
        <dbReference type="ARBA" id="ARBA00023136"/>
    </source>
</evidence>
<feature type="transmembrane region" description="Helical" evidence="8">
    <location>
        <begin position="438"/>
        <end position="458"/>
    </location>
</feature>
<feature type="compositionally biased region" description="Basic and acidic residues" evidence="7">
    <location>
        <begin position="815"/>
        <end position="824"/>
    </location>
</feature>
<dbReference type="InterPro" id="IPR045122">
    <property type="entry name" value="Csc1-like"/>
</dbReference>
<name>A0A9W8G1K3_9FUNG</name>
<dbReference type="PANTHER" id="PTHR13018">
    <property type="entry name" value="PROBABLE MEMBRANE PROTEIN DUF221-RELATED"/>
    <property type="match status" value="1"/>
</dbReference>
<feature type="compositionally biased region" description="Pro residues" evidence="7">
    <location>
        <begin position="1088"/>
        <end position="1098"/>
    </location>
</feature>
<feature type="transmembrane region" description="Helical" evidence="8">
    <location>
        <begin position="637"/>
        <end position="655"/>
    </location>
</feature>
<feature type="compositionally biased region" description="Polar residues" evidence="7">
    <location>
        <begin position="1066"/>
        <end position="1081"/>
    </location>
</feature>
<keyword evidence="3" id="KW-0813">Transport</keyword>
<evidence type="ECO:0000256" key="4">
    <source>
        <dbReference type="ARBA" id="ARBA00022692"/>
    </source>
</evidence>
<feature type="transmembrane region" description="Helical" evidence="8">
    <location>
        <begin position="536"/>
        <end position="554"/>
    </location>
</feature>
<comment type="similarity">
    <text evidence="2">Belongs to the CSC1 (TC 1.A.17) family.</text>
</comment>
<comment type="caution">
    <text evidence="12">The sequence shown here is derived from an EMBL/GenBank/DDBJ whole genome shotgun (WGS) entry which is preliminary data.</text>
</comment>
<evidence type="ECO:0000259" key="9">
    <source>
        <dbReference type="Pfam" id="PF02714"/>
    </source>
</evidence>
<evidence type="ECO:0000256" key="5">
    <source>
        <dbReference type="ARBA" id="ARBA00022989"/>
    </source>
</evidence>
<dbReference type="OrthoDB" id="2150324at2759"/>
<evidence type="ECO:0000259" key="10">
    <source>
        <dbReference type="Pfam" id="PF13967"/>
    </source>
</evidence>
<feature type="compositionally biased region" description="Polar residues" evidence="7">
    <location>
        <begin position="842"/>
        <end position="851"/>
    </location>
</feature>